<reference evidence="1 2" key="1">
    <citation type="submission" date="2021-06" db="EMBL/GenBank/DDBJ databases">
        <title>Genome sequence of Babesia caballi.</title>
        <authorList>
            <person name="Yamagishi J."/>
            <person name="Kidaka T."/>
            <person name="Ochi A."/>
        </authorList>
    </citation>
    <scope>NUCLEOTIDE SEQUENCE [LARGE SCALE GENOMIC DNA]</scope>
    <source>
        <strain evidence="1">USDA-D6B2</strain>
    </source>
</reference>
<accession>A0AAV4M2D5</accession>
<evidence type="ECO:0000313" key="1">
    <source>
        <dbReference type="EMBL" id="GIX64979.1"/>
    </source>
</evidence>
<dbReference type="AlphaFoldDB" id="A0AAV4M2D5"/>
<dbReference type="RefSeq" id="XP_067717048.1">
    <property type="nucleotide sequence ID" value="XM_067860947.1"/>
</dbReference>
<evidence type="ECO:0008006" key="3">
    <source>
        <dbReference type="Google" id="ProtNLM"/>
    </source>
</evidence>
<proteinExistence type="predicted"/>
<comment type="caution">
    <text evidence="1">The sequence shown here is derived from an EMBL/GenBank/DDBJ whole genome shotgun (WGS) entry which is preliminary data.</text>
</comment>
<sequence>MMEDDAEGAYSQFMLSEHQTHDTAADSTVSAPTAAATAANSKYETEIKANEKSRILGAIVRLLLRRAPFTTRYDEVRGIVKAYLPDNANHMIVNCFIEDAKKLVGKTLGLTLCDARIPGGRRELFLKQSLAFHPHDLKILGEGDHEFRGFLLLLLPCMKAYSTGVPLGTQSTTPYHLFSDRLCEIFMRIGKGRMVPQDGAAEDALKTLLRATRRKKEVKHRASDFKSIADYLLYAKDLGYIMFAIDNSKGDTLAMISILPGFRLAVECLFAEIHLNWLQSTRRPT</sequence>
<keyword evidence="2" id="KW-1185">Reference proteome</keyword>
<organism evidence="1 2">
    <name type="scientific">Babesia caballi</name>
    <dbReference type="NCBI Taxonomy" id="5871"/>
    <lineage>
        <taxon>Eukaryota</taxon>
        <taxon>Sar</taxon>
        <taxon>Alveolata</taxon>
        <taxon>Apicomplexa</taxon>
        <taxon>Aconoidasida</taxon>
        <taxon>Piroplasmida</taxon>
        <taxon>Babesiidae</taxon>
        <taxon>Babesia</taxon>
    </lineage>
</organism>
<dbReference type="EMBL" id="BPLF01000004">
    <property type="protein sequence ID" value="GIX64979.1"/>
    <property type="molecule type" value="Genomic_DNA"/>
</dbReference>
<gene>
    <name evidence="1" type="ORF">BcabD6B2_44140</name>
</gene>
<dbReference type="GeneID" id="94196460"/>
<protein>
    <recommendedName>
        <fullName evidence="3">MAGE domain-containing protein</fullName>
    </recommendedName>
</protein>
<evidence type="ECO:0000313" key="2">
    <source>
        <dbReference type="Proteomes" id="UP001497744"/>
    </source>
</evidence>
<dbReference type="Proteomes" id="UP001497744">
    <property type="component" value="Unassembled WGS sequence"/>
</dbReference>
<name>A0AAV4M2D5_BABCB</name>